<organism evidence="2 3">
    <name type="scientific">Alloprevotella rava</name>
    <dbReference type="NCBI Taxonomy" id="671218"/>
    <lineage>
        <taxon>Bacteria</taxon>
        <taxon>Pseudomonadati</taxon>
        <taxon>Bacteroidota</taxon>
        <taxon>Bacteroidia</taxon>
        <taxon>Bacteroidales</taxon>
        <taxon>Prevotellaceae</taxon>
        <taxon>Alloprevotella</taxon>
    </lineage>
</organism>
<dbReference type="InterPro" id="IPR001173">
    <property type="entry name" value="Glyco_trans_2-like"/>
</dbReference>
<name>A0A7W5Y1I7_9BACT</name>
<dbReference type="SUPFAM" id="SSF53448">
    <property type="entry name" value="Nucleotide-diphospho-sugar transferases"/>
    <property type="match status" value="1"/>
</dbReference>
<evidence type="ECO:0000313" key="3">
    <source>
        <dbReference type="Proteomes" id="UP000541425"/>
    </source>
</evidence>
<dbReference type="InterPro" id="IPR029044">
    <property type="entry name" value="Nucleotide-diphossugar_trans"/>
</dbReference>
<protein>
    <submittedName>
        <fullName evidence="2">GT2 family glycosyltransferase</fullName>
    </submittedName>
</protein>
<dbReference type="CDD" id="cd04186">
    <property type="entry name" value="GT_2_like_c"/>
    <property type="match status" value="1"/>
</dbReference>
<dbReference type="Gene3D" id="3.90.550.10">
    <property type="entry name" value="Spore Coat Polysaccharide Biosynthesis Protein SpsA, Chain A"/>
    <property type="match status" value="1"/>
</dbReference>
<dbReference type="RefSeq" id="WP_183696017.1">
    <property type="nucleotide sequence ID" value="NZ_JACICA010000004.1"/>
</dbReference>
<feature type="domain" description="Glycosyltransferase 2-like" evidence="1">
    <location>
        <begin position="4"/>
        <end position="192"/>
    </location>
</feature>
<accession>A0A7W5Y1I7</accession>
<comment type="caution">
    <text evidence="2">The sequence shown here is derived from an EMBL/GenBank/DDBJ whole genome shotgun (WGS) entry which is preliminary data.</text>
</comment>
<dbReference type="GO" id="GO:0016740">
    <property type="term" value="F:transferase activity"/>
    <property type="evidence" value="ECO:0007669"/>
    <property type="project" value="UniProtKB-KW"/>
</dbReference>
<dbReference type="EMBL" id="JACICA010000004">
    <property type="protein sequence ID" value="MBB3702670.1"/>
    <property type="molecule type" value="Genomic_DNA"/>
</dbReference>
<sequence>MKLSIIIVSYNVKHYLAQCLMPVWRSDEKDVEVFVVDNASKDDSIGFLRKSFPESEYPQLHLIESKKNLGFGRANNLALKQATGDYILFLNPDTVLTEHTLSDCLQFATTHPEMGCLGVRMLKDAGGFAFESRRGLPTPWVSFCKMTGLAALFPKSRIFGKYYMRYQDEKSAQEIDVVSGAFMMMSKKVAKETEGFDEQFFMYGEDIDLSYRALKSGYKNFYLPTEILHYKGESTQKNSYRYVHVFYEAMLIFFRKHYPQARLWLSIPIKAAIMIKAIITLLQQQIRLFRKFLFPASGASSNSYLYIGNHAKEIKALAERNGLELICTDKVPEKIETKYTIVCFDTSDYSFSSILNFFSKSSHQQYIGLFYPEEKKLITGGEIFLYE</sequence>
<dbReference type="Pfam" id="PF00535">
    <property type="entry name" value="Glycos_transf_2"/>
    <property type="match status" value="1"/>
</dbReference>
<keyword evidence="2" id="KW-0808">Transferase</keyword>
<dbReference type="PANTHER" id="PTHR43179:SF7">
    <property type="entry name" value="RHAMNOSYLTRANSFERASE WBBL"/>
    <property type="match status" value="1"/>
</dbReference>
<gene>
    <name evidence="2" type="ORF">FHS60_001133</name>
</gene>
<evidence type="ECO:0000259" key="1">
    <source>
        <dbReference type="Pfam" id="PF00535"/>
    </source>
</evidence>
<dbReference type="AlphaFoldDB" id="A0A7W5Y1I7"/>
<evidence type="ECO:0000313" key="2">
    <source>
        <dbReference type="EMBL" id="MBB3702670.1"/>
    </source>
</evidence>
<dbReference type="PANTHER" id="PTHR43179">
    <property type="entry name" value="RHAMNOSYLTRANSFERASE WBBL"/>
    <property type="match status" value="1"/>
</dbReference>
<reference evidence="2 3" key="1">
    <citation type="submission" date="2020-08" db="EMBL/GenBank/DDBJ databases">
        <title>Genomic Encyclopedia of Type Strains, Phase IV (KMG-IV): sequencing the most valuable type-strain genomes for metagenomic binning, comparative biology and taxonomic classification.</title>
        <authorList>
            <person name="Goeker M."/>
        </authorList>
    </citation>
    <scope>NUCLEOTIDE SEQUENCE [LARGE SCALE GENOMIC DNA]</scope>
    <source>
        <strain evidence="2 3">DSM 22548</strain>
    </source>
</reference>
<proteinExistence type="predicted"/>
<dbReference type="Proteomes" id="UP000541425">
    <property type="component" value="Unassembled WGS sequence"/>
</dbReference>